<feature type="compositionally biased region" description="Basic and acidic residues" evidence="1">
    <location>
        <begin position="121"/>
        <end position="138"/>
    </location>
</feature>
<feature type="region of interest" description="Disordered" evidence="1">
    <location>
        <begin position="1"/>
        <end position="34"/>
    </location>
</feature>
<proteinExistence type="predicted"/>
<protein>
    <recommendedName>
        <fullName evidence="2">DUF5681 domain-containing protein</fullName>
    </recommendedName>
</protein>
<reference evidence="3 4" key="1">
    <citation type="submission" date="2016-10" db="EMBL/GenBank/DDBJ databases">
        <authorList>
            <person name="de Groot N.N."/>
        </authorList>
    </citation>
    <scope>NUCLEOTIDE SEQUENCE [LARGE SCALE GENOMIC DNA]</scope>
    <source>
        <strain evidence="3 4">NE2</strain>
    </source>
</reference>
<evidence type="ECO:0000313" key="4">
    <source>
        <dbReference type="Proteomes" id="UP000198755"/>
    </source>
</evidence>
<dbReference type="AlphaFoldDB" id="A0A1I4DFB3"/>
<dbReference type="Proteomes" id="UP000198755">
    <property type="component" value="Unassembled WGS sequence"/>
</dbReference>
<dbReference type="STRING" id="1612308.SAMN05444581_1563"/>
<dbReference type="OrthoDB" id="2086138at2"/>
<evidence type="ECO:0000259" key="2">
    <source>
        <dbReference type="Pfam" id="PF18932"/>
    </source>
</evidence>
<dbReference type="InterPro" id="IPR043736">
    <property type="entry name" value="DUF5681"/>
</dbReference>
<name>A0A1I4DFB3_9HYPH</name>
<evidence type="ECO:0000256" key="1">
    <source>
        <dbReference type="SAM" id="MobiDB-lite"/>
    </source>
</evidence>
<evidence type="ECO:0000313" key="3">
    <source>
        <dbReference type="EMBL" id="SFK91450.1"/>
    </source>
</evidence>
<accession>A0A1I4DFB3</accession>
<gene>
    <name evidence="3" type="ORF">SAMN05444581_1563</name>
</gene>
<feature type="region of interest" description="Disordered" evidence="1">
    <location>
        <begin position="110"/>
        <end position="138"/>
    </location>
</feature>
<keyword evidence="4" id="KW-1185">Reference proteome</keyword>
<dbReference type="EMBL" id="FOSN01000056">
    <property type="protein sequence ID" value="SFK91450.1"/>
    <property type="molecule type" value="Genomic_DNA"/>
</dbReference>
<dbReference type="Pfam" id="PF18932">
    <property type="entry name" value="DUF5681"/>
    <property type="match status" value="1"/>
</dbReference>
<organism evidence="3 4">
    <name type="scientific">Methylocapsa palsarum</name>
    <dbReference type="NCBI Taxonomy" id="1612308"/>
    <lineage>
        <taxon>Bacteria</taxon>
        <taxon>Pseudomonadati</taxon>
        <taxon>Pseudomonadota</taxon>
        <taxon>Alphaproteobacteria</taxon>
        <taxon>Hyphomicrobiales</taxon>
        <taxon>Beijerinckiaceae</taxon>
        <taxon>Methylocapsa</taxon>
    </lineage>
</organism>
<dbReference type="RefSeq" id="WP_091686880.1">
    <property type="nucleotide sequence ID" value="NZ_FOSN01000056.1"/>
</dbReference>
<sequence>MTDDDVGYKKPPKSGRFKAGVSGNPKGRPKRKAPPLAEMINEVLNSEIAYRERGRMKVAMGRELDLRMLLDRAASGDVQAAALVLKILERLNRRGDAGVARIVIRDWLPDRPGQTGVQKARNQDSRRGRDASQHDERE</sequence>
<feature type="domain" description="DUF5681" evidence="2">
    <location>
        <begin position="13"/>
        <end position="90"/>
    </location>
</feature>